<evidence type="ECO:0000313" key="2">
    <source>
        <dbReference type="Proteomes" id="UP000799770"/>
    </source>
</evidence>
<name>A0A6A5ZWD7_9PLEO</name>
<dbReference type="EMBL" id="ML977310">
    <property type="protein sequence ID" value="KAF2122688.1"/>
    <property type="molecule type" value="Genomic_DNA"/>
</dbReference>
<keyword evidence="2" id="KW-1185">Reference proteome</keyword>
<gene>
    <name evidence="1" type="ORF">BDV96DRAFT_4418</name>
</gene>
<accession>A0A6A5ZWD7</accession>
<proteinExistence type="predicted"/>
<organism evidence="1 2">
    <name type="scientific">Lophiotrema nucula</name>
    <dbReference type="NCBI Taxonomy" id="690887"/>
    <lineage>
        <taxon>Eukaryota</taxon>
        <taxon>Fungi</taxon>
        <taxon>Dikarya</taxon>
        <taxon>Ascomycota</taxon>
        <taxon>Pezizomycotina</taxon>
        <taxon>Dothideomycetes</taxon>
        <taxon>Pleosporomycetidae</taxon>
        <taxon>Pleosporales</taxon>
        <taxon>Lophiotremataceae</taxon>
        <taxon>Lophiotrema</taxon>
    </lineage>
</organism>
<reference evidence="1" key="1">
    <citation type="journal article" date="2020" name="Stud. Mycol.">
        <title>101 Dothideomycetes genomes: a test case for predicting lifestyles and emergence of pathogens.</title>
        <authorList>
            <person name="Haridas S."/>
            <person name="Albert R."/>
            <person name="Binder M."/>
            <person name="Bloem J."/>
            <person name="Labutti K."/>
            <person name="Salamov A."/>
            <person name="Andreopoulos B."/>
            <person name="Baker S."/>
            <person name="Barry K."/>
            <person name="Bills G."/>
            <person name="Bluhm B."/>
            <person name="Cannon C."/>
            <person name="Castanera R."/>
            <person name="Culley D."/>
            <person name="Daum C."/>
            <person name="Ezra D."/>
            <person name="Gonzalez J."/>
            <person name="Henrissat B."/>
            <person name="Kuo A."/>
            <person name="Liang C."/>
            <person name="Lipzen A."/>
            <person name="Lutzoni F."/>
            <person name="Magnuson J."/>
            <person name="Mondo S."/>
            <person name="Nolan M."/>
            <person name="Ohm R."/>
            <person name="Pangilinan J."/>
            <person name="Park H.-J."/>
            <person name="Ramirez L."/>
            <person name="Alfaro M."/>
            <person name="Sun H."/>
            <person name="Tritt A."/>
            <person name="Yoshinaga Y."/>
            <person name="Zwiers L.-H."/>
            <person name="Turgeon B."/>
            <person name="Goodwin S."/>
            <person name="Spatafora J."/>
            <person name="Crous P."/>
            <person name="Grigoriev I."/>
        </authorList>
    </citation>
    <scope>NUCLEOTIDE SEQUENCE</scope>
    <source>
        <strain evidence="1">CBS 627.86</strain>
    </source>
</reference>
<dbReference type="Proteomes" id="UP000799770">
    <property type="component" value="Unassembled WGS sequence"/>
</dbReference>
<evidence type="ECO:0000313" key="1">
    <source>
        <dbReference type="EMBL" id="KAF2122688.1"/>
    </source>
</evidence>
<dbReference type="AlphaFoldDB" id="A0A6A5ZWD7"/>
<sequence length="210" mass="23585">MLNPPPNLSNNAGGVISQSKVREDFTRLFRDHVPCYPAFQRRCSSFSRSENLSTGSIANHNYSCVYQSHESHENVISIPIMVSLMLVCRRQSRNSDGARSPGFSWITTLSVDVELDCAIVTARPRHLYPSPGSSVSPLLLSGGSSAYMSRFRCIQLPLHITSLSSKMNLYSTIYVHVLRRDMMALYRHWSIRTSLDEALVLLNYSALTLL</sequence>
<protein>
    <submittedName>
        <fullName evidence="1">Uncharacterized protein</fullName>
    </submittedName>
</protein>